<evidence type="ECO:0000313" key="2">
    <source>
        <dbReference type="EMBL" id="MCX3264671.1"/>
    </source>
</evidence>
<reference evidence="2" key="1">
    <citation type="submission" date="2022-11" db="EMBL/GenBank/DDBJ databases">
        <authorList>
            <person name="Graham C."/>
            <person name="Newman J.D."/>
        </authorList>
    </citation>
    <scope>NUCLEOTIDE SEQUENCE</scope>
    <source>
        <strain evidence="2">DSM 19486</strain>
    </source>
</reference>
<keyword evidence="1" id="KW-0812">Transmembrane</keyword>
<name>A0A9X3I8E7_9SPHI</name>
<dbReference type="EMBL" id="JAPJUH010000002">
    <property type="protein sequence ID" value="MCX3264671.1"/>
    <property type="molecule type" value="Genomic_DNA"/>
</dbReference>
<proteinExistence type="predicted"/>
<keyword evidence="1" id="KW-1133">Transmembrane helix</keyword>
<dbReference type="AlphaFoldDB" id="A0A9X3I8E7"/>
<gene>
    <name evidence="2" type="ORF">OQZ29_07935</name>
</gene>
<feature type="transmembrane region" description="Helical" evidence="1">
    <location>
        <begin position="37"/>
        <end position="56"/>
    </location>
</feature>
<dbReference type="Proteomes" id="UP001142592">
    <property type="component" value="Unassembled WGS sequence"/>
</dbReference>
<keyword evidence="1" id="KW-0472">Membrane</keyword>
<feature type="transmembrane region" description="Helical" evidence="1">
    <location>
        <begin position="12"/>
        <end position="30"/>
    </location>
</feature>
<protein>
    <submittedName>
        <fullName evidence="2">Uncharacterized protein</fullName>
    </submittedName>
</protein>
<comment type="caution">
    <text evidence="2">The sequence shown here is derived from an EMBL/GenBank/DDBJ whole genome shotgun (WGS) entry which is preliminary data.</text>
</comment>
<organism evidence="2 3">
    <name type="scientific">Pedobacter agri</name>
    <dbReference type="NCBI Taxonomy" id="454586"/>
    <lineage>
        <taxon>Bacteria</taxon>
        <taxon>Pseudomonadati</taxon>
        <taxon>Bacteroidota</taxon>
        <taxon>Sphingobacteriia</taxon>
        <taxon>Sphingobacteriales</taxon>
        <taxon>Sphingobacteriaceae</taxon>
        <taxon>Pedobacter</taxon>
    </lineage>
</organism>
<sequence length="118" mass="13006">MGSSFTTTLFSLISIVPQIIGFIACCYYISKQVKADSILLIIGSGISLLLTIFYHFVMPYFTQSSGLSILDATSYYTIAGVIGFFVGICFSVGLFMLINNTLNANKNFPKQFPPNEFK</sequence>
<keyword evidence="3" id="KW-1185">Reference proteome</keyword>
<evidence type="ECO:0000313" key="3">
    <source>
        <dbReference type="Proteomes" id="UP001142592"/>
    </source>
</evidence>
<dbReference type="RefSeq" id="WP_010600543.1">
    <property type="nucleotide sequence ID" value="NZ_JAPJUH010000002.1"/>
</dbReference>
<evidence type="ECO:0000256" key="1">
    <source>
        <dbReference type="SAM" id="Phobius"/>
    </source>
</evidence>
<accession>A0A9X3I8E7</accession>
<feature type="transmembrane region" description="Helical" evidence="1">
    <location>
        <begin position="76"/>
        <end position="98"/>
    </location>
</feature>